<feature type="compositionally biased region" description="Basic and acidic residues" evidence="1">
    <location>
        <begin position="27"/>
        <end position="38"/>
    </location>
</feature>
<organism evidence="2 3">
    <name type="scientific">Heterobasidion irregulare (strain TC 32-1)</name>
    <dbReference type="NCBI Taxonomy" id="747525"/>
    <lineage>
        <taxon>Eukaryota</taxon>
        <taxon>Fungi</taxon>
        <taxon>Dikarya</taxon>
        <taxon>Basidiomycota</taxon>
        <taxon>Agaricomycotina</taxon>
        <taxon>Agaricomycetes</taxon>
        <taxon>Russulales</taxon>
        <taxon>Bondarzewiaceae</taxon>
        <taxon>Heterobasidion</taxon>
        <taxon>Heterobasidion annosum species complex</taxon>
    </lineage>
</organism>
<dbReference type="Proteomes" id="UP000030671">
    <property type="component" value="Unassembled WGS sequence"/>
</dbReference>
<keyword evidence="3" id="KW-1185">Reference proteome</keyword>
<dbReference type="HOGENOM" id="CLU_1082044_0_0_1"/>
<proteinExistence type="predicted"/>
<dbReference type="EMBL" id="KI925457">
    <property type="protein sequence ID" value="ETW82441.1"/>
    <property type="molecule type" value="Genomic_DNA"/>
</dbReference>
<dbReference type="eggNOG" id="ENOG502SSGZ">
    <property type="taxonomic scope" value="Eukaryota"/>
</dbReference>
<protein>
    <submittedName>
        <fullName evidence="2">Uncharacterized protein</fullName>
    </submittedName>
</protein>
<accession>W4KBK2</accession>
<dbReference type="InterPro" id="IPR046521">
    <property type="entry name" value="DUF6698"/>
</dbReference>
<dbReference type="RefSeq" id="XP_009544803.1">
    <property type="nucleotide sequence ID" value="XM_009546508.1"/>
</dbReference>
<reference evidence="2 3" key="1">
    <citation type="journal article" date="2012" name="New Phytol.">
        <title>Insight into trade-off between wood decay and parasitism from the genome of a fungal forest pathogen.</title>
        <authorList>
            <person name="Olson A."/>
            <person name="Aerts A."/>
            <person name="Asiegbu F."/>
            <person name="Belbahri L."/>
            <person name="Bouzid O."/>
            <person name="Broberg A."/>
            <person name="Canback B."/>
            <person name="Coutinho P.M."/>
            <person name="Cullen D."/>
            <person name="Dalman K."/>
            <person name="Deflorio G."/>
            <person name="van Diepen L.T."/>
            <person name="Dunand C."/>
            <person name="Duplessis S."/>
            <person name="Durling M."/>
            <person name="Gonthier P."/>
            <person name="Grimwood J."/>
            <person name="Fossdal C.G."/>
            <person name="Hansson D."/>
            <person name="Henrissat B."/>
            <person name="Hietala A."/>
            <person name="Himmelstrand K."/>
            <person name="Hoffmeister D."/>
            <person name="Hogberg N."/>
            <person name="James T.Y."/>
            <person name="Karlsson M."/>
            <person name="Kohler A."/>
            <person name="Kues U."/>
            <person name="Lee Y.H."/>
            <person name="Lin Y.C."/>
            <person name="Lind M."/>
            <person name="Lindquist E."/>
            <person name="Lombard V."/>
            <person name="Lucas S."/>
            <person name="Lunden K."/>
            <person name="Morin E."/>
            <person name="Murat C."/>
            <person name="Park J."/>
            <person name="Raffaello T."/>
            <person name="Rouze P."/>
            <person name="Salamov A."/>
            <person name="Schmutz J."/>
            <person name="Solheim H."/>
            <person name="Stahlberg J."/>
            <person name="Velez H."/>
            <person name="de Vries R.P."/>
            <person name="Wiebenga A."/>
            <person name="Woodward S."/>
            <person name="Yakovlev I."/>
            <person name="Garbelotto M."/>
            <person name="Martin F."/>
            <person name="Grigoriev I.V."/>
            <person name="Stenlid J."/>
        </authorList>
    </citation>
    <scope>NUCLEOTIDE SEQUENCE [LARGE SCALE GENOMIC DNA]</scope>
    <source>
        <strain evidence="2 3">TC 32-1</strain>
    </source>
</reference>
<evidence type="ECO:0000313" key="3">
    <source>
        <dbReference type="Proteomes" id="UP000030671"/>
    </source>
</evidence>
<evidence type="ECO:0000313" key="2">
    <source>
        <dbReference type="EMBL" id="ETW82441.1"/>
    </source>
</evidence>
<gene>
    <name evidence="2" type="ORF">HETIRDRAFT_120744</name>
</gene>
<feature type="region of interest" description="Disordered" evidence="1">
    <location>
        <begin position="1"/>
        <end position="56"/>
    </location>
</feature>
<sequence length="257" mass="29373">MPYRPPPSNNSDSDMEHSRYVSNLERAVSKRATEDAHRTPKSMAQHKGKKPRKDTLKCDNQDVYKSAACWIPCARQDWTKYRAVMMIPDALLMIFICKRIKGHTSRFSNRSLTSSLAYVLRPSLKAYICTLITSSQMIKSSSNVRTVDTTHMKKFVAEYAALDLVMQPLKLALVLANKCDRGFSHLMLNKLKSNEIKVLVKHWPAFVYKDYQYNPSDRKKGLFHGHLLICAWCAIYIGPSAARLGPNSNIWKTTPLY</sequence>
<dbReference type="OrthoDB" id="3160134at2759"/>
<dbReference type="Pfam" id="PF20414">
    <property type="entry name" value="DUF6698"/>
    <property type="match status" value="1"/>
</dbReference>
<dbReference type="AlphaFoldDB" id="W4KBK2"/>
<name>W4KBK2_HETIT</name>
<evidence type="ECO:0000256" key="1">
    <source>
        <dbReference type="SAM" id="MobiDB-lite"/>
    </source>
</evidence>
<dbReference type="KEGG" id="hir:HETIRDRAFT_120744"/>
<dbReference type="InParanoid" id="W4KBK2"/>
<dbReference type="GeneID" id="20666710"/>